<name>A0A370C2Q0_ASPNG</name>
<gene>
    <name evidence="2" type="ORF">M747DRAFT_235347</name>
</gene>
<dbReference type="AlphaFoldDB" id="A0A370C2Q0"/>
<evidence type="ECO:0000256" key="1">
    <source>
        <dbReference type="SAM" id="MobiDB-lite"/>
    </source>
</evidence>
<protein>
    <submittedName>
        <fullName evidence="2">Uncharacterized protein</fullName>
    </submittedName>
</protein>
<dbReference type="EMBL" id="KZ851911">
    <property type="protein sequence ID" value="RDH21191.1"/>
    <property type="molecule type" value="Genomic_DNA"/>
</dbReference>
<proteinExistence type="predicted"/>
<evidence type="ECO:0000313" key="3">
    <source>
        <dbReference type="Proteomes" id="UP000253845"/>
    </source>
</evidence>
<accession>A0A370C2Q0</accession>
<evidence type="ECO:0000313" key="2">
    <source>
        <dbReference type="EMBL" id="RDH21191.1"/>
    </source>
</evidence>
<sequence length="322" mass="37033">MANKILPRGHLERIWAPIPHLRTEEEYRTLKPGGSKFRLQTEQLLDWEDFTQSTKHLSDPYCGNHSPFMPVIPTETFGVANELGVQGRFVQNALHPVGEVVNFLNLGMSFGDSQWGVNRRKGNKKKKHGRDESEDEVNPKGGKRGTLIPDIVLVESQRHTIRALCEVKTHWGFQPGKNETWKTFMSQKMGQLARYMDDNYCRYGIYTVYEYTWFLKRVDDTHFAVSQAISASTISTSSVGSLRECLLAMVIRAAHEEWSYYPVRYGKRLYVPALTSQLHRKHEMIERMTFIQSSNALFGPRQNGNNKGYILSRTLEHQAPLI</sequence>
<dbReference type="VEuPathDB" id="FungiDB:M747DRAFT_235347"/>
<feature type="compositionally biased region" description="Basic residues" evidence="1">
    <location>
        <begin position="118"/>
        <end position="128"/>
    </location>
</feature>
<reference evidence="2 3" key="1">
    <citation type="submission" date="2018-07" db="EMBL/GenBank/DDBJ databases">
        <title>Section-level genome sequencing of Aspergillus section Nigri to investigate inter- and intra-species variation.</title>
        <authorList>
            <consortium name="DOE Joint Genome Institute"/>
            <person name="Vesth T.C."/>
            <person name="Nybo J.L."/>
            <person name="Theobald S."/>
            <person name="Frisvad J.C."/>
            <person name="Larsen T.O."/>
            <person name="Nielsen K.F."/>
            <person name="Hoof J.B."/>
            <person name="Brandl J."/>
            <person name="Salamov A."/>
            <person name="Riley R."/>
            <person name="Gladden J.M."/>
            <person name="Phatale P."/>
            <person name="Nielsen M.T."/>
            <person name="Lyhne E.K."/>
            <person name="Kogle M.E."/>
            <person name="Strasser K."/>
            <person name="McDonnell E."/>
            <person name="Barry K."/>
            <person name="Clum A."/>
            <person name="Chen C."/>
            <person name="Nolan M."/>
            <person name="Sandor L."/>
            <person name="Kuo A."/>
            <person name="Lipzen A."/>
            <person name="Hainaut M."/>
            <person name="Drula E."/>
            <person name="Tsang A."/>
            <person name="Magnuson J.K."/>
            <person name="Henrissat B."/>
            <person name="Wiebenga A."/>
            <person name="Simmons B.A."/>
            <person name="Makela M.R."/>
            <person name="De vries R.P."/>
            <person name="Grigoriev I.V."/>
            <person name="Mortensen U.H."/>
            <person name="Baker S.E."/>
            <person name="Andersen M.R."/>
        </authorList>
    </citation>
    <scope>NUCLEOTIDE SEQUENCE [LARGE SCALE GENOMIC DNA]</scope>
    <source>
        <strain evidence="2 3">ATCC 13496</strain>
    </source>
</reference>
<feature type="region of interest" description="Disordered" evidence="1">
    <location>
        <begin position="117"/>
        <end position="143"/>
    </location>
</feature>
<dbReference type="Proteomes" id="UP000253845">
    <property type="component" value="Unassembled WGS sequence"/>
</dbReference>
<organism evidence="2 3">
    <name type="scientific">Aspergillus niger ATCC 13496</name>
    <dbReference type="NCBI Taxonomy" id="1353008"/>
    <lineage>
        <taxon>Eukaryota</taxon>
        <taxon>Fungi</taxon>
        <taxon>Dikarya</taxon>
        <taxon>Ascomycota</taxon>
        <taxon>Pezizomycotina</taxon>
        <taxon>Eurotiomycetes</taxon>
        <taxon>Eurotiomycetidae</taxon>
        <taxon>Eurotiales</taxon>
        <taxon>Aspergillaceae</taxon>
        <taxon>Aspergillus</taxon>
        <taxon>Aspergillus subgen. Circumdati</taxon>
    </lineage>
</organism>